<keyword evidence="6" id="KW-0067">ATP-binding</keyword>
<evidence type="ECO:0000313" key="12">
    <source>
        <dbReference type="EMBL" id="KAE8239764.1"/>
    </source>
</evidence>
<dbReference type="InterPro" id="IPR017871">
    <property type="entry name" value="ABC_transporter-like_CS"/>
</dbReference>
<dbReference type="FunFam" id="3.40.50.300:FF:000299">
    <property type="entry name" value="ABC transporter ATP-binding protein/permease"/>
    <property type="match status" value="1"/>
</dbReference>
<evidence type="ECO:0000256" key="2">
    <source>
        <dbReference type="ARBA" id="ARBA00022448"/>
    </source>
</evidence>
<dbReference type="InterPro" id="IPR010130">
    <property type="entry name" value="T1SS_OMP_TolC"/>
</dbReference>
<reference evidence="12" key="1">
    <citation type="submission" date="2016-04" db="EMBL/GenBank/DDBJ databases">
        <authorList>
            <person name="Nguyen H.D."/>
            <person name="Samba Siva P."/>
            <person name="Cullis J."/>
            <person name="Levesque C.A."/>
            <person name="Hambleton S."/>
        </authorList>
    </citation>
    <scope>NUCLEOTIDE SEQUENCE</scope>
    <source>
        <strain evidence="12">DAOMC 236416</strain>
    </source>
</reference>
<feature type="domain" description="ABC transmembrane type-1" evidence="11">
    <location>
        <begin position="1"/>
        <end position="47"/>
    </location>
</feature>
<dbReference type="SUPFAM" id="SSF90123">
    <property type="entry name" value="ABC transporter transmembrane region"/>
    <property type="match status" value="1"/>
</dbReference>
<dbReference type="Pfam" id="PF02321">
    <property type="entry name" value="OEP"/>
    <property type="match status" value="2"/>
</dbReference>
<keyword evidence="4 9" id="KW-0812">Transmembrane</keyword>
<dbReference type="GO" id="GO:0140359">
    <property type="term" value="F:ABC-type transporter activity"/>
    <property type="evidence" value="ECO:0007669"/>
    <property type="project" value="InterPro"/>
</dbReference>
<dbReference type="PROSITE" id="PS50893">
    <property type="entry name" value="ABC_TRANSPORTER_2"/>
    <property type="match status" value="1"/>
</dbReference>
<dbReference type="GO" id="GO:0034040">
    <property type="term" value="F:ATPase-coupled lipid transmembrane transporter activity"/>
    <property type="evidence" value="ECO:0007669"/>
    <property type="project" value="TreeGrafter"/>
</dbReference>
<dbReference type="GO" id="GO:0015562">
    <property type="term" value="F:efflux transmembrane transporter activity"/>
    <property type="evidence" value="ECO:0007669"/>
    <property type="project" value="InterPro"/>
</dbReference>
<dbReference type="InterPro" id="IPR036640">
    <property type="entry name" value="ABC1_TM_sf"/>
</dbReference>
<dbReference type="Gene3D" id="1.20.1560.10">
    <property type="entry name" value="ABC transporter type 1, transmembrane domain"/>
    <property type="match status" value="1"/>
</dbReference>
<evidence type="ECO:0000256" key="5">
    <source>
        <dbReference type="ARBA" id="ARBA00022741"/>
    </source>
</evidence>
<evidence type="ECO:0000256" key="1">
    <source>
        <dbReference type="ARBA" id="ARBA00004651"/>
    </source>
</evidence>
<accession>A0A8T8SG63</accession>
<evidence type="ECO:0000259" key="11">
    <source>
        <dbReference type="PROSITE" id="PS50929"/>
    </source>
</evidence>
<dbReference type="Proteomes" id="UP000077521">
    <property type="component" value="Unassembled WGS sequence"/>
</dbReference>
<dbReference type="SMART" id="SM00382">
    <property type="entry name" value="AAA"/>
    <property type="match status" value="1"/>
</dbReference>
<keyword evidence="7 9" id="KW-1133">Transmembrane helix</keyword>
<dbReference type="PROSITE" id="PS50929">
    <property type="entry name" value="ABC_TM1F"/>
    <property type="match status" value="1"/>
</dbReference>
<dbReference type="PANTHER" id="PTHR24221:SF606">
    <property type="entry name" value="COLICIN V SECRETION-PROCESSING ATP-BINDING PROTEIN"/>
    <property type="match status" value="1"/>
</dbReference>
<dbReference type="InterPro" id="IPR003593">
    <property type="entry name" value="AAA+_ATPase"/>
</dbReference>
<dbReference type="Gene3D" id="3.40.50.300">
    <property type="entry name" value="P-loop containing nucleotide triphosphate hydrolases"/>
    <property type="match status" value="1"/>
</dbReference>
<evidence type="ECO:0000256" key="9">
    <source>
        <dbReference type="SAM" id="Phobius"/>
    </source>
</evidence>
<evidence type="ECO:0000256" key="7">
    <source>
        <dbReference type="ARBA" id="ARBA00022989"/>
    </source>
</evidence>
<dbReference type="EMBL" id="LWDF02001238">
    <property type="protein sequence ID" value="KAE8239764.1"/>
    <property type="molecule type" value="Genomic_DNA"/>
</dbReference>
<feature type="domain" description="ABC transporter" evidence="10">
    <location>
        <begin position="80"/>
        <end position="313"/>
    </location>
</feature>
<comment type="caution">
    <text evidence="12">The sequence shown here is derived from an EMBL/GenBank/DDBJ whole genome shotgun (WGS) entry which is preliminary data.</text>
</comment>
<comment type="subcellular location">
    <subcellularLocation>
        <location evidence="1">Cell membrane</location>
        <topology evidence="1">Multi-pass membrane protein</topology>
    </subcellularLocation>
</comment>
<protein>
    <recommendedName>
        <fullName evidence="14">ABC transporter domain-containing protein</fullName>
    </recommendedName>
</protein>
<dbReference type="SUPFAM" id="SSF52540">
    <property type="entry name" value="P-loop containing nucleoside triphosphate hydrolases"/>
    <property type="match status" value="1"/>
</dbReference>
<dbReference type="GO" id="GO:0019867">
    <property type="term" value="C:outer membrane"/>
    <property type="evidence" value="ECO:0007669"/>
    <property type="project" value="InterPro"/>
</dbReference>
<dbReference type="SUPFAM" id="SSF56954">
    <property type="entry name" value="Outer membrane efflux proteins (OEP)"/>
    <property type="match status" value="1"/>
</dbReference>
<evidence type="ECO:0000256" key="3">
    <source>
        <dbReference type="ARBA" id="ARBA00022475"/>
    </source>
</evidence>
<reference evidence="12" key="2">
    <citation type="journal article" date="2019" name="IMA Fungus">
        <title>Genome sequencing and comparison of five Tilletia species to identify candidate genes for the detection of regulated species infecting wheat.</title>
        <authorList>
            <person name="Nguyen H.D.T."/>
            <person name="Sultana T."/>
            <person name="Kesanakurti P."/>
            <person name="Hambleton S."/>
        </authorList>
    </citation>
    <scope>NUCLEOTIDE SEQUENCE</scope>
    <source>
        <strain evidence="12">DAOMC 236416</strain>
    </source>
</reference>
<proteinExistence type="predicted"/>
<sequence>MLLLYVGGVAVLEGSLSLGMLLAFIAYKSQFTGRASQLIDLGIEIRMLSLHAERLADIALEEPEPQAQLETDLSRIAPRIELKDVSFRYAEGEPWVLRNLSLSIEAGDAVAIVGRSGCGKSTLFKLMLGLLQPTEGEIRIGGVPLRQLGPEALRSLVGTVMQEDQLLAGSLAENIACFDPQVSQERVEQAARQAHIHKAIDRMPMGYQTLVAEMGSGLSGGQKQRVLLARALYKQPKILALDEATSHLDLHSEHHVVQALQQSSATRISIAHRRETIAFAKRLICLDKGVIVEDVRLDEAQQSYRSALRHDAQFAAAQAQYQAALEQVSGRRAGLLPQLSLEAQNSWSQTRYEASGGEVEYQQQNRTYSLQLAQPLFRWQNWMHYQQGGELALLATSRLASAHQGLMLRLAEAYFSALHAEDVRQAVWRQKVADAELLSRARKSFELGNVSIADVHEAQASFDRVTAQLIEAENDLQLAGHALARITGRQPGRLSGVREGVMLQRPQPETMETWIEAARQGNLAIQEQALLLEVARYEVSSRKAEHLPTLDLVVSQSMQERPNIATDRSESASLGLRLSMPLYAGGRTSAAVREAQALFMQAEAELDDAKRAAELDARQAWLGVVGGLERVNALEAATLSADSALAANRLGYRLGMRTSIDVLELQSQYSETVQQLSRARYDTLLAQLRLKAAVGSLDELDLHALNDLLESLEEPFRS</sequence>
<dbReference type="PROSITE" id="PS00211">
    <property type="entry name" value="ABC_TRANSPORTER_1"/>
    <property type="match status" value="1"/>
</dbReference>
<gene>
    <name evidence="12" type="ORF">A4X13_0g8079</name>
</gene>
<dbReference type="GO" id="GO:0005886">
    <property type="term" value="C:plasma membrane"/>
    <property type="evidence" value="ECO:0007669"/>
    <property type="project" value="UniProtKB-SubCell"/>
</dbReference>
<dbReference type="NCBIfam" id="TIGR01844">
    <property type="entry name" value="type_I_sec_TolC"/>
    <property type="match status" value="1"/>
</dbReference>
<dbReference type="Pfam" id="PF00005">
    <property type="entry name" value="ABC_tran"/>
    <property type="match status" value="1"/>
</dbReference>
<keyword evidence="2" id="KW-0813">Transport</keyword>
<dbReference type="GO" id="GO:0016887">
    <property type="term" value="F:ATP hydrolysis activity"/>
    <property type="evidence" value="ECO:0007669"/>
    <property type="project" value="InterPro"/>
</dbReference>
<evidence type="ECO:0000256" key="6">
    <source>
        <dbReference type="ARBA" id="ARBA00022840"/>
    </source>
</evidence>
<keyword evidence="13" id="KW-1185">Reference proteome</keyword>
<name>A0A8T8SG63_9BASI</name>
<evidence type="ECO:0000256" key="8">
    <source>
        <dbReference type="ARBA" id="ARBA00023136"/>
    </source>
</evidence>
<keyword evidence="3" id="KW-1003">Cell membrane</keyword>
<feature type="transmembrane region" description="Helical" evidence="9">
    <location>
        <begin position="6"/>
        <end position="27"/>
    </location>
</feature>
<keyword evidence="5" id="KW-0547">Nucleotide-binding</keyword>
<dbReference type="InterPro" id="IPR039421">
    <property type="entry name" value="Type_1_exporter"/>
</dbReference>
<evidence type="ECO:0000313" key="13">
    <source>
        <dbReference type="Proteomes" id="UP000077521"/>
    </source>
</evidence>
<evidence type="ECO:0008006" key="14">
    <source>
        <dbReference type="Google" id="ProtNLM"/>
    </source>
</evidence>
<dbReference type="InterPro" id="IPR003423">
    <property type="entry name" value="OMP_efflux"/>
</dbReference>
<dbReference type="InterPro" id="IPR011527">
    <property type="entry name" value="ABC1_TM_dom"/>
</dbReference>
<dbReference type="AlphaFoldDB" id="A0A8T8SG63"/>
<dbReference type="GO" id="GO:0005524">
    <property type="term" value="F:ATP binding"/>
    <property type="evidence" value="ECO:0007669"/>
    <property type="project" value="UniProtKB-KW"/>
</dbReference>
<dbReference type="InterPro" id="IPR003439">
    <property type="entry name" value="ABC_transporter-like_ATP-bd"/>
</dbReference>
<evidence type="ECO:0000259" key="10">
    <source>
        <dbReference type="PROSITE" id="PS50893"/>
    </source>
</evidence>
<keyword evidence="8 9" id="KW-0472">Membrane</keyword>
<evidence type="ECO:0000256" key="4">
    <source>
        <dbReference type="ARBA" id="ARBA00022692"/>
    </source>
</evidence>
<dbReference type="PANTHER" id="PTHR24221">
    <property type="entry name" value="ATP-BINDING CASSETTE SUB-FAMILY B"/>
    <property type="match status" value="1"/>
</dbReference>
<dbReference type="InterPro" id="IPR027417">
    <property type="entry name" value="P-loop_NTPase"/>
</dbReference>
<organism evidence="12 13">
    <name type="scientific">Tilletia indica</name>
    <dbReference type="NCBI Taxonomy" id="43049"/>
    <lineage>
        <taxon>Eukaryota</taxon>
        <taxon>Fungi</taxon>
        <taxon>Dikarya</taxon>
        <taxon>Basidiomycota</taxon>
        <taxon>Ustilaginomycotina</taxon>
        <taxon>Exobasidiomycetes</taxon>
        <taxon>Tilletiales</taxon>
        <taxon>Tilletiaceae</taxon>
        <taxon>Tilletia</taxon>
    </lineage>
</organism>
<dbReference type="Gene3D" id="1.20.1600.10">
    <property type="entry name" value="Outer membrane efflux proteins (OEP)"/>
    <property type="match status" value="1"/>
</dbReference>